<evidence type="ECO:0000313" key="11">
    <source>
        <dbReference type="Proteomes" id="UP000197058"/>
    </source>
</evidence>
<dbReference type="PANTHER" id="PTHR43425:SF3">
    <property type="entry name" value="NADPH-DEPENDENT OXIDOREDUCTASE"/>
    <property type="match status" value="1"/>
</dbReference>
<dbReference type="InterPro" id="IPR029479">
    <property type="entry name" value="Nitroreductase"/>
</dbReference>
<dbReference type="Proteomes" id="UP000197058">
    <property type="component" value="Chromosome"/>
</dbReference>
<comment type="cofactor">
    <cofactor evidence="1">
        <name>FMN</name>
        <dbReference type="ChEBI" id="CHEBI:58210"/>
    </cofactor>
</comment>
<evidence type="ECO:0000256" key="6">
    <source>
        <dbReference type="ARBA" id="ARBA00023002"/>
    </source>
</evidence>
<evidence type="ECO:0000256" key="5">
    <source>
        <dbReference type="ARBA" id="ARBA00022643"/>
    </source>
</evidence>
<evidence type="ECO:0000256" key="4">
    <source>
        <dbReference type="ARBA" id="ARBA00022630"/>
    </source>
</evidence>
<dbReference type="AlphaFoldDB" id="A0AAI8DII5"/>
<dbReference type="NCBIfam" id="NF008033">
    <property type="entry name" value="PRK10765.1"/>
    <property type="match status" value="1"/>
</dbReference>
<evidence type="ECO:0000256" key="8">
    <source>
        <dbReference type="PIRNR" id="PIRNR005426"/>
    </source>
</evidence>
<dbReference type="PANTHER" id="PTHR43425">
    <property type="entry name" value="OXYGEN-INSENSITIVE NADPH NITROREDUCTASE"/>
    <property type="match status" value="1"/>
</dbReference>
<dbReference type="Gene3D" id="3.40.109.10">
    <property type="entry name" value="NADH Oxidase"/>
    <property type="match status" value="1"/>
</dbReference>
<comment type="function">
    <text evidence="7">Reduces FMN, organic nitro compounds and disulfide DTNB. Involved in maintenance of the cellular redox state and the disulfide stress response.</text>
</comment>
<evidence type="ECO:0000313" key="10">
    <source>
        <dbReference type="EMBL" id="ASE35081.1"/>
    </source>
</evidence>
<name>A0AAI8DII5_MAMSC</name>
<accession>A0AAI8DII5</accession>
<dbReference type="GO" id="GO:0016491">
    <property type="term" value="F:oxidoreductase activity"/>
    <property type="evidence" value="ECO:0007669"/>
    <property type="project" value="UniProtKB-UniRule"/>
</dbReference>
<dbReference type="InterPro" id="IPR016446">
    <property type="entry name" value="Flavin_OxRdtase_Frp"/>
</dbReference>
<gene>
    <name evidence="10" type="ORF">CEP64_10875</name>
</gene>
<dbReference type="CDD" id="cd02146">
    <property type="entry name" value="NfsA-like"/>
    <property type="match status" value="1"/>
</dbReference>
<keyword evidence="4 8" id="KW-0285">Flavoprotein</keyword>
<dbReference type="Pfam" id="PF00881">
    <property type="entry name" value="Nitroreductase"/>
    <property type="match status" value="1"/>
</dbReference>
<sequence length="246" mass="27535">MNTTIETILNHKSVRAFKQKHLTSEQVKQLVEAGQAASTASYQQNYSIIGITDNEIKKAIAKNAGNQPFIEDAGHLFIFCADLYRNKKMSEELNLDIEKTLEGIDATIVGAVDASLAAQNLVIAAESMNLGVCYIGGVRDGIIEISNLLEIPDYVYPVFGLAVGYPDQENEKKPRIPFEGIYHENKYDKSKIDIAKQFDKDTKDYYSKRLGKAVNRSWSKTAVTSLYNLPRTFIKDYLNNKGLAKK</sequence>
<evidence type="ECO:0000256" key="2">
    <source>
        <dbReference type="ARBA" id="ARBA00008366"/>
    </source>
</evidence>
<dbReference type="RefSeq" id="WP_078355061.1">
    <property type="nucleotide sequence ID" value="NZ_CP022046.2"/>
</dbReference>
<keyword evidence="6 8" id="KW-0560">Oxidoreductase</keyword>
<dbReference type="KEGG" id="sscu:CEP64_10875"/>
<keyword evidence="8" id="KW-0521">NADP</keyword>
<evidence type="ECO:0000256" key="3">
    <source>
        <dbReference type="ARBA" id="ARBA00018365"/>
    </source>
</evidence>
<keyword evidence="5 8" id="KW-0288">FMN</keyword>
<evidence type="ECO:0000259" key="9">
    <source>
        <dbReference type="Pfam" id="PF00881"/>
    </source>
</evidence>
<dbReference type="InterPro" id="IPR000415">
    <property type="entry name" value="Nitroreductase-like"/>
</dbReference>
<dbReference type="PIRSF" id="PIRSF005426">
    <property type="entry name" value="Frp"/>
    <property type="match status" value="1"/>
</dbReference>
<organism evidence="10 11">
    <name type="scientific">Mammaliicoccus sciuri</name>
    <name type="common">Staphylococcus sciuri</name>
    <dbReference type="NCBI Taxonomy" id="1296"/>
    <lineage>
        <taxon>Bacteria</taxon>
        <taxon>Bacillati</taxon>
        <taxon>Bacillota</taxon>
        <taxon>Bacilli</taxon>
        <taxon>Bacillales</taxon>
        <taxon>Staphylococcaceae</taxon>
        <taxon>Mammaliicoccus</taxon>
    </lineage>
</organism>
<feature type="domain" description="Nitroreductase" evidence="9">
    <location>
        <begin position="9"/>
        <end position="165"/>
    </location>
</feature>
<evidence type="ECO:0000256" key="1">
    <source>
        <dbReference type="ARBA" id="ARBA00001917"/>
    </source>
</evidence>
<reference evidence="11" key="1">
    <citation type="submission" date="2017-06" db="EMBL/GenBank/DDBJ databases">
        <title>FDA dAtabase for Regulatory Grade micrObial Sequences (FDA-ARGOS): Supporting development and validation of Infectious Disease Dx tests.</title>
        <authorList>
            <person name="Goldberg B."/>
            <person name="Campos J."/>
            <person name="Tallon L."/>
            <person name="Sadzewicz L."/>
            <person name="Sengamalay N."/>
            <person name="Ott S."/>
            <person name="Godinez A."/>
            <person name="Nagaraj S."/>
            <person name="Vavikolanu K."/>
            <person name="Nadendla S."/>
            <person name="George J."/>
            <person name="Geyer C."/>
            <person name="Sichtig H."/>
        </authorList>
    </citation>
    <scope>NUCLEOTIDE SEQUENCE [LARGE SCALE GENOMIC DNA]</scope>
    <source>
        <strain evidence="11">FDAARGOS_285</strain>
    </source>
</reference>
<dbReference type="EMBL" id="CP022046">
    <property type="protein sequence ID" value="ASE35081.1"/>
    <property type="molecule type" value="Genomic_DNA"/>
</dbReference>
<dbReference type="SUPFAM" id="SSF55469">
    <property type="entry name" value="FMN-dependent nitroreductase-like"/>
    <property type="match status" value="1"/>
</dbReference>
<proteinExistence type="inferred from homology"/>
<evidence type="ECO:0000256" key="7">
    <source>
        <dbReference type="ARBA" id="ARBA00024982"/>
    </source>
</evidence>
<comment type="similarity">
    <text evidence="2 8">Belongs to the flavin oxidoreductase frp family.</text>
</comment>
<protein>
    <recommendedName>
        <fullName evidence="3">NADPH-dependent oxidoreductase</fullName>
    </recommendedName>
</protein>